<dbReference type="OrthoDB" id="9986861at2759"/>
<accession>N1PHL7</accession>
<gene>
    <name evidence="1" type="ORF">DOTSEDRAFT_26773</name>
</gene>
<dbReference type="EMBL" id="KB446542">
    <property type="protein sequence ID" value="EME41624.1"/>
    <property type="molecule type" value="Genomic_DNA"/>
</dbReference>
<sequence>MGRSYRILWIGIGTQDPEFPLPPGADPNKLAMQLYVQKERLDKADYQTNLFLPPMRQGIEMLEQELKANQYDAVMIGVGLRTAPPLLEYFERIVNTARTLQPELPVCFNGTIETTLEAAQRILPP</sequence>
<dbReference type="AlphaFoldDB" id="N1PHL7"/>
<dbReference type="HOGENOM" id="CLU_155849_0_0_1"/>
<dbReference type="eggNOG" id="ENOG502SEUB">
    <property type="taxonomic scope" value="Eukaryota"/>
</dbReference>
<dbReference type="Proteomes" id="UP000016933">
    <property type="component" value="Unassembled WGS sequence"/>
</dbReference>
<reference evidence="2" key="1">
    <citation type="journal article" date="2012" name="PLoS Genet.">
        <title>The genomes of the fungal plant pathogens Cladosporium fulvum and Dothistroma septosporum reveal adaptation to different hosts and lifestyles but also signatures of common ancestry.</title>
        <authorList>
            <person name="de Wit P.J.G.M."/>
            <person name="van der Burgt A."/>
            <person name="Oekmen B."/>
            <person name="Stergiopoulos I."/>
            <person name="Abd-Elsalam K.A."/>
            <person name="Aerts A.L."/>
            <person name="Bahkali A.H."/>
            <person name="Beenen H.G."/>
            <person name="Chettri P."/>
            <person name="Cox M.P."/>
            <person name="Datema E."/>
            <person name="de Vries R.P."/>
            <person name="Dhillon B."/>
            <person name="Ganley A.R."/>
            <person name="Griffiths S.A."/>
            <person name="Guo Y."/>
            <person name="Hamelin R.C."/>
            <person name="Henrissat B."/>
            <person name="Kabir M.S."/>
            <person name="Jashni M.K."/>
            <person name="Kema G."/>
            <person name="Klaubauf S."/>
            <person name="Lapidus A."/>
            <person name="Levasseur A."/>
            <person name="Lindquist E."/>
            <person name="Mehrabi R."/>
            <person name="Ohm R.A."/>
            <person name="Owen T.J."/>
            <person name="Salamov A."/>
            <person name="Schwelm A."/>
            <person name="Schijlen E."/>
            <person name="Sun H."/>
            <person name="van den Burg H.A."/>
            <person name="van Ham R.C.H.J."/>
            <person name="Zhang S."/>
            <person name="Goodwin S.B."/>
            <person name="Grigoriev I.V."/>
            <person name="Collemare J."/>
            <person name="Bradshaw R.E."/>
        </authorList>
    </citation>
    <scope>NUCLEOTIDE SEQUENCE [LARGE SCALE GENOMIC DNA]</scope>
    <source>
        <strain evidence="2">NZE10 / CBS 128990</strain>
    </source>
</reference>
<dbReference type="OMA" id="RWYPEAV"/>
<keyword evidence="2" id="KW-1185">Reference proteome</keyword>
<name>N1PHL7_DOTSN</name>
<evidence type="ECO:0000313" key="2">
    <source>
        <dbReference type="Proteomes" id="UP000016933"/>
    </source>
</evidence>
<reference evidence="1 2" key="2">
    <citation type="journal article" date="2012" name="PLoS Pathog.">
        <title>Diverse lifestyles and strategies of plant pathogenesis encoded in the genomes of eighteen Dothideomycetes fungi.</title>
        <authorList>
            <person name="Ohm R.A."/>
            <person name="Feau N."/>
            <person name="Henrissat B."/>
            <person name="Schoch C.L."/>
            <person name="Horwitz B.A."/>
            <person name="Barry K.W."/>
            <person name="Condon B.J."/>
            <person name="Copeland A.C."/>
            <person name="Dhillon B."/>
            <person name="Glaser F."/>
            <person name="Hesse C.N."/>
            <person name="Kosti I."/>
            <person name="LaButti K."/>
            <person name="Lindquist E.A."/>
            <person name="Lucas S."/>
            <person name="Salamov A.A."/>
            <person name="Bradshaw R.E."/>
            <person name="Ciuffetti L."/>
            <person name="Hamelin R.C."/>
            <person name="Kema G.H.J."/>
            <person name="Lawrence C."/>
            <person name="Scott J.A."/>
            <person name="Spatafora J.W."/>
            <person name="Turgeon B.G."/>
            <person name="de Wit P.J.G.M."/>
            <person name="Zhong S."/>
            <person name="Goodwin S.B."/>
            <person name="Grigoriev I.V."/>
        </authorList>
    </citation>
    <scope>NUCLEOTIDE SEQUENCE [LARGE SCALE GENOMIC DNA]</scope>
    <source>
        <strain evidence="2">NZE10 / CBS 128990</strain>
    </source>
</reference>
<evidence type="ECO:0000313" key="1">
    <source>
        <dbReference type="EMBL" id="EME41624.1"/>
    </source>
</evidence>
<protein>
    <submittedName>
        <fullName evidence="1">Uncharacterized protein</fullName>
    </submittedName>
</protein>
<organism evidence="1 2">
    <name type="scientific">Dothistroma septosporum (strain NZE10 / CBS 128990)</name>
    <name type="common">Red band needle blight fungus</name>
    <name type="synonym">Mycosphaerella pini</name>
    <dbReference type="NCBI Taxonomy" id="675120"/>
    <lineage>
        <taxon>Eukaryota</taxon>
        <taxon>Fungi</taxon>
        <taxon>Dikarya</taxon>
        <taxon>Ascomycota</taxon>
        <taxon>Pezizomycotina</taxon>
        <taxon>Dothideomycetes</taxon>
        <taxon>Dothideomycetidae</taxon>
        <taxon>Mycosphaerellales</taxon>
        <taxon>Mycosphaerellaceae</taxon>
        <taxon>Dothistroma</taxon>
    </lineage>
</organism>
<proteinExistence type="predicted"/>